<organism evidence="24 25">
    <name type="scientific">Rubroshorea leprosula</name>
    <dbReference type="NCBI Taxonomy" id="152421"/>
    <lineage>
        <taxon>Eukaryota</taxon>
        <taxon>Viridiplantae</taxon>
        <taxon>Streptophyta</taxon>
        <taxon>Embryophyta</taxon>
        <taxon>Tracheophyta</taxon>
        <taxon>Spermatophyta</taxon>
        <taxon>Magnoliopsida</taxon>
        <taxon>eudicotyledons</taxon>
        <taxon>Gunneridae</taxon>
        <taxon>Pentapetalae</taxon>
        <taxon>rosids</taxon>
        <taxon>malvids</taxon>
        <taxon>Malvales</taxon>
        <taxon>Dipterocarpaceae</taxon>
        <taxon>Rubroshorea</taxon>
    </lineage>
</organism>
<keyword evidence="9" id="KW-0732">Signal</keyword>
<dbReference type="EC" id="2.7.11.1" evidence="2"/>
<dbReference type="InterPro" id="IPR001611">
    <property type="entry name" value="Leu-rich_rpt"/>
</dbReference>
<comment type="subcellular location">
    <subcellularLocation>
        <location evidence="1">Cell membrane</location>
        <topology evidence="1">Single-pass type I membrane protein</topology>
    </subcellularLocation>
</comment>
<evidence type="ECO:0000256" key="20">
    <source>
        <dbReference type="PROSITE-ProRule" id="PRU10141"/>
    </source>
</evidence>
<dbReference type="GO" id="GO:0005886">
    <property type="term" value="C:plasma membrane"/>
    <property type="evidence" value="ECO:0007669"/>
    <property type="project" value="UniProtKB-SubCell"/>
</dbReference>
<dbReference type="EMBL" id="BPVZ01000774">
    <property type="protein sequence ID" value="GKV52600.1"/>
    <property type="molecule type" value="Genomic_DNA"/>
</dbReference>
<dbReference type="GO" id="GO:0009653">
    <property type="term" value="P:anatomical structure morphogenesis"/>
    <property type="evidence" value="ECO:0007669"/>
    <property type="project" value="UniProtKB-ARBA"/>
</dbReference>
<evidence type="ECO:0000256" key="16">
    <source>
        <dbReference type="ARBA" id="ARBA00023170"/>
    </source>
</evidence>
<keyword evidence="8 22" id="KW-0812">Transmembrane</keyword>
<dbReference type="FunFam" id="3.80.10.10:FF:000416">
    <property type="entry name" value="Probable leucine-rich repeat receptor-like protein kinase At5g63930"/>
    <property type="match status" value="1"/>
</dbReference>
<dbReference type="PROSITE" id="PS00109">
    <property type="entry name" value="PROTEIN_KINASE_TYR"/>
    <property type="match status" value="1"/>
</dbReference>
<dbReference type="Pfam" id="PF23598">
    <property type="entry name" value="LRR_14"/>
    <property type="match status" value="1"/>
</dbReference>
<evidence type="ECO:0000256" key="22">
    <source>
        <dbReference type="SAM" id="Phobius"/>
    </source>
</evidence>
<keyword evidence="4" id="KW-0723">Serine/threonine-protein kinase</keyword>
<evidence type="ECO:0000256" key="14">
    <source>
        <dbReference type="ARBA" id="ARBA00022989"/>
    </source>
</evidence>
<feature type="binding site" evidence="20">
    <location>
        <position position="547"/>
    </location>
    <ligand>
        <name>ATP</name>
        <dbReference type="ChEBI" id="CHEBI:30616"/>
    </ligand>
</feature>
<dbReference type="SUPFAM" id="SSF56112">
    <property type="entry name" value="Protein kinase-like (PK-like)"/>
    <property type="match status" value="1"/>
</dbReference>
<keyword evidence="11 20" id="KW-0547">Nucleotide-binding</keyword>
<evidence type="ECO:0000256" key="4">
    <source>
        <dbReference type="ARBA" id="ARBA00022527"/>
    </source>
</evidence>
<dbReference type="PRINTS" id="PR00019">
    <property type="entry name" value="LEURICHRPT"/>
</dbReference>
<evidence type="ECO:0000256" key="1">
    <source>
        <dbReference type="ARBA" id="ARBA00004251"/>
    </source>
</evidence>
<dbReference type="InterPro" id="IPR017441">
    <property type="entry name" value="Protein_kinase_ATP_BS"/>
</dbReference>
<name>A0AAV5MRM8_9ROSI</name>
<keyword evidence="25" id="KW-1185">Reference proteome</keyword>
<evidence type="ECO:0000256" key="6">
    <source>
        <dbReference type="ARBA" id="ARBA00022614"/>
    </source>
</evidence>
<dbReference type="Gene3D" id="3.30.200.20">
    <property type="entry name" value="Phosphorylase Kinase, domain 1"/>
    <property type="match status" value="1"/>
</dbReference>
<evidence type="ECO:0000256" key="11">
    <source>
        <dbReference type="ARBA" id="ARBA00022741"/>
    </source>
</evidence>
<dbReference type="GO" id="GO:0004674">
    <property type="term" value="F:protein serine/threonine kinase activity"/>
    <property type="evidence" value="ECO:0007669"/>
    <property type="project" value="UniProtKB-KW"/>
</dbReference>
<keyword evidence="13 20" id="KW-0067">ATP-binding</keyword>
<dbReference type="PROSITE" id="PS50011">
    <property type="entry name" value="PROTEIN_KINASE_DOM"/>
    <property type="match status" value="1"/>
</dbReference>
<dbReference type="GO" id="GO:0099402">
    <property type="term" value="P:plant organ development"/>
    <property type="evidence" value="ECO:0007669"/>
    <property type="project" value="UniProtKB-ARBA"/>
</dbReference>
<keyword evidence="3" id="KW-1003">Cell membrane</keyword>
<keyword evidence="12" id="KW-0418">Kinase</keyword>
<evidence type="ECO:0000256" key="18">
    <source>
        <dbReference type="ARBA" id="ARBA00047899"/>
    </source>
</evidence>
<dbReference type="PANTHER" id="PTHR48005">
    <property type="entry name" value="LEUCINE RICH REPEAT KINASE 2"/>
    <property type="match status" value="1"/>
</dbReference>
<dbReference type="Pfam" id="PF00069">
    <property type="entry name" value="Pkinase"/>
    <property type="match status" value="1"/>
</dbReference>
<dbReference type="AlphaFoldDB" id="A0AAV5MRM8"/>
<keyword evidence="17" id="KW-0325">Glycoprotein</keyword>
<dbReference type="SUPFAM" id="SSF52058">
    <property type="entry name" value="L domain-like"/>
    <property type="match status" value="2"/>
</dbReference>
<dbReference type="GO" id="GO:0005524">
    <property type="term" value="F:ATP binding"/>
    <property type="evidence" value="ECO:0007669"/>
    <property type="project" value="UniProtKB-UniRule"/>
</dbReference>
<evidence type="ECO:0000256" key="2">
    <source>
        <dbReference type="ARBA" id="ARBA00012513"/>
    </source>
</evidence>
<gene>
    <name evidence="24" type="ORF">SLEP1_g59176</name>
</gene>
<dbReference type="InterPro" id="IPR003591">
    <property type="entry name" value="Leu-rich_rpt_typical-subtyp"/>
</dbReference>
<keyword evidence="10" id="KW-0677">Repeat</keyword>
<comment type="catalytic activity">
    <reaction evidence="18">
        <text>L-threonyl-[protein] + ATP = O-phospho-L-threonyl-[protein] + ADP + H(+)</text>
        <dbReference type="Rhea" id="RHEA:46608"/>
        <dbReference type="Rhea" id="RHEA-COMP:11060"/>
        <dbReference type="Rhea" id="RHEA-COMP:11605"/>
        <dbReference type="ChEBI" id="CHEBI:15378"/>
        <dbReference type="ChEBI" id="CHEBI:30013"/>
        <dbReference type="ChEBI" id="CHEBI:30616"/>
        <dbReference type="ChEBI" id="CHEBI:61977"/>
        <dbReference type="ChEBI" id="CHEBI:456216"/>
        <dbReference type="EC" id="2.7.11.1"/>
    </reaction>
</comment>
<dbReference type="PROSITE" id="PS51450">
    <property type="entry name" value="LRR"/>
    <property type="match status" value="2"/>
</dbReference>
<dbReference type="SMART" id="SM00369">
    <property type="entry name" value="LRR_TYP"/>
    <property type="match status" value="6"/>
</dbReference>
<dbReference type="FunFam" id="3.80.10.10:FF:000095">
    <property type="entry name" value="LRR receptor-like serine/threonine-protein kinase GSO1"/>
    <property type="match status" value="1"/>
</dbReference>
<dbReference type="Pfam" id="PF00560">
    <property type="entry name" value="LRR_1"/>
    <property type="match status" value="8"/>
</dbReference>
<dbReference type="FunFam" id="3.80.10.10:FF:000400">
    <property type="entry name" value="Nuclear pore complex protein NUP107"/>
    <property type="match status" value="1"/>
</dbReference>
<evidence type="ECO:0000256" key="15">
    <source>
        <dbReference type="ARBA" id="ARBA00023136"/>
    </source>
</evidence>
<keyword evidence="5" id="KW-0597">Phosphoprotein</keyword>
<dbReference type="PROSITE" id="PS00107">
    <property type="entry name" value="PROTEIN_KINASE_ATP"/>
    <property type="match status" value="1"/>
</dbReference>
<comment type="catalytic activity">
    <reaction evidence="19">
        <text>L-seryl-[protein] + ATP = O-phospho-L-seryl-[protein] + ADP + H(+)</text>
        <dbReference type="Rhea" id="RHEA:17989"/>
        <dbReference type="Rhea" id="RHEA-COMP:9863"/>
        <dbReference type="Rhea" id="RHEA-COMP:11604"/>
        <dbReference type="ChEBI" id="CHEBI:15378"/>
        <dbReference type="ChEBI" id="CHEBI:29999"/>
        <dbReference type="ChEBI" id="CHEBI:30616"/>
        <dbReference type="ChEBI" id="CHEBI:83421"/>
        <dbReference type="ChEBI" id="CHEBI:456216"/>
        <dbReference type="EC" id="2.7.11.1"/>
    </reaction>
</comment>
<evidence type="ECO:0000256" key="13">
    <source>
        <dbReference type="ARBA" id="ARBA00022840"/>
    </source>
</evidence>
<protein>
    <recommendedName>
        <fullName evidence="2">non-specific serine/threonine protein kinase</fullName>
        <ecNumber evidence="2">2.7.11.1</ecNumber>
    </recommendedName>
</protein>
<dbReference type="Proteomes" id="UP001054252">
    <property type="component" value="Unassembled WGS sequence"/>
</dbReference>
<feature type="transmembrane region" description="Helical" evidence="22">
    <location>
        <begin position="457"/>
        <end position="475"/>
    </location>
</feature>
<dbReference type="Gene3D" id="3.80.10.10">
    <property type="entry name" value="Ribonuclease Inhibitor"/>
    <property type="match status" value="3"/>
</dbReference>
<dbReference type="InterPro" id="IPR051420">
    <property type="entry name" value="Ser_Thr_Kinases_DiverseReg"/>
</dbReference>
<evidence type="ECO:0000256" key="19">
    <source>
        <dbReference type="ARBA" id="ARBA00048679"/>
    </source>
</evidence>
<evidence type="ECO:0000256" key="10">
    <source>
        <dbReference type="ARBA" id="ARBA00022737"/>
    </source>
</evidence>
<dbReference type="InterPro" id="IPR008266">
    <property type="entry name" value="Tyr_kinase_AS"/>
</dbReference>
<dbReference type="FunFam" id="3.30.200.20:FF:000309">
    <property type="entry name" value="Leucine-rich repeat receptor protein kinase MSP1"/>
    <property type="match status" value="1"/>
</dbReference>
<keyword evidence="14 22" id="KW-1133">Transmembrane helix</keyword>
<feature type="region of interest" description="Disordered" evidence="21">
    <location>
        <begin position="819"/>
        <end position="842"/>
    </location>
</feature>
<keyword evidence="7" id="KW-0808">Transferase</keyword>
<proteinExistence type="predicted"/>
<evidence type="ECO:0000259" key="23">
    <source>
        <dbReference type="PROSITE" id="PS50011"/>
    </source>
</evidence>
<keyword evidence="16" id="KW-0675">Receptor</keyword>
<dbReference type="InterPro" id="IPR000719">
    <property type="entry name" value="Prot_kinase_dom"/>
</dbReference>
<keyword evidence="15 22" id="KW-0472">Membrane</keyword>
<accession>A0AAV5MRM8</accession>
<evidence type="ECO:0000256" key="12">
    <source>
        <dbReference type="ARBA" id="ARBA00022777"/>
    </source>
</evidence>
<evidence type="ECO:0000256" key="17">
    <source>
        <dbReference type="ARBA" id="ARBA00023180"/>
    </source>
</evidence>
<dbReference type="InterPro" id="IPR011009">
    <property type="entry name" value="Kinase-like_dom_sf"/>
</dbReference>
<evidence type="ECO:0000256" key="3">
    <source>
        <dbReference type="ARBA" id="ARBA00022475"/>
    </source>
</evidence>
<evidence type="ECO:0000256" key="21">
    <source>
        <dbReference type="SAM" id="MobiDB-lite"/>
    </source>
</evidence>
<dbReference type="FunFam" id="1.10.510.10:FF:000445">
    <property type="entry name" value="MDIS1-interacting receptor like kinase 2"/>
    <property type="match status" value="1"/>
</dbReference>
<dbReference type="PANTHER" id="PTHR48005:SF16">
    <property type="entry name" value="MDIS1-INTERACTING RECEPTOR LIKE KINASE 2-LIKE ISOFORM X1"/>
    <property type="match status" value="1"/>
</dbReference>
<evidence type="ECO:0000256" key="7">
    <source>
        <dbReference type="ARBA" id="ARBA00022679"/>
    </source>
</evidence>
<dbReference type="Gene3D" id="1.10.510.10">
    <property type="entry name" value="Transferase(Phosphotransferase) domain 1"/>
    <property type="match status" value="1"/>
</dbReference>
<evidence type="ECO:0000313" key="24">
    <source>
        <dbReference type="EMBL" id="GKV52600.1"/>
    </source>
</evidence>
<evidence type="ECO:0000256" key="8">
    <source>
        <dbReference type="ARBA" id="ARBA00022692"/>
    </source>
</evidence>
<evidence type="ECO:0000256" key="5">
    <source>
        <dbReference type="ARBA" id="ARBA00022553"/>
    </source>
</evidence>
<reference evidence="24 25" key="1">
    <citation type="journal article" date="2021" name="Commun. Biol.">
        <title>The genome of Shorea leprosula (Dipterocarpaceae) highlights the ecological relevance of drought in aseasonal tropical rainforests.</title>
        <authorList>
            <person name="Ng K.K.S."/>
            <person name="Kobayashi M.J."/>
            <person name="Fawcett J.A."/>
            <person name="Hatakeyama M."/>
            <person name="Paape T."/>
            <person name="Ng C.H."/>
            <person name="Ang C.C."/>
            <person name="Tnah L.H."/>
            <person name="Lee C.T."/>
            <person name="Nishiyama T."/>
            <person name="Sese J."/>
            <person name="O'Brien M.J."/>
            <person name="Copetti D."/>
            <person name="Mohd Noor M.I."/>
            <person name="Ong R.C."/>
            <person name="Putra M."/>
            <person name="Sireger I.Z."/>
            <person name="Indrioko S."/>
            <person name="Kosugi Y."/>
            <person name="Izuno A."/>
            <person name="Isagi Y."/>
            <person name="Lee S.L."/>
            <person name="Shimizu K.K."/>
        </authorList>
    </citation>
    <scope>NUCLEOTIDE SEQUENCE [LARGE SCALE GENOMIC DNA]</scope>
    <source>
        <strain evidence="24">214</strain>
    </source>
</reference>
<sequence>MLAAAKSQDSEARALLESGWWDDYVNNTANHCSWPGVKCNHDGSVIEISTPYDCYYEGETLSKMNFSAFPNLLRLDLNNSWLSGSIPPGLGHLTKLRELFLGSNRLNGSIPPEIGKLHNLVTLDLSSNSLSGSIPPTLFHLTSLTELYLNSNILEGHIPGDIGNLPSLQCLYLSQNRLGGPIPIQLGNCTNLGVLSLSKNSLSGTIPLQLGNLHGLSLIDISHNSISGEIPFQLGNLSRLEMLDLSYNSLSGSIPNPIHLTSLSSSYLDSNLLEGHIPGHIEILKSFQSFKYVDLSQNQLSGPIPTHIGNCSFLVELSLSNNSLSGSIPIQIGNLLFLSRIDISHNSISGSIPVQLGNCLKLKELSLSNNYLNGGIPLEIGNLFLLSRIDISHNSISGKIPSQLGNLLHLEALDLSYNHLLGQIPINLLHFPKRSFIGNKGLYDHHLRNRGLWCVKIILPTTIFVVLISLALLLLSRRIHRAKSRESYPSPMKNGDIFSIWNFDGRIAYEDIIEATEDFDIKYCIGTGGYGSVYKAQLPSGQVVALKKLHRREAEEPAFDKSFRNEVKMLTEIRHKNIVKLHGFCLHKRCMFLIYEYMERGSLFCVLRNDDAAVELGWNIRVNVIKNIAHALSYLHHDCIPPIIHRDISSNNILLNLKQEAFVADFGNSRFLDPDSSNYTVLAGTYGYIAPELAYTIAVTEKCDVYSFGVVALEVLMGRHPGELLTSLSSSPSSLQNVMLSDILDTRLSPPRSKNLMKNIVVATTLALACLCAKPKSRPTMKFVSQQFVACQIPLRKPFPSISILELVNSKLEMENEIKSPPKFSSHPAKYHDSSSNEILDA</sequence>
<evidence type="ECO:0000256" key="9">
    <source>
        <dbReference type="ARBA" id="ARBA00022729"/>
    </source>
</evidence>
<keyword evidence="6" id="KW-0433">Leucine-rich repeat</keyword>
<evidence type="ECO:0000313" key="25">
    <source>
        <dbReference type="Proteomes" id="UP001054252"/>
    </source>
</evidence>
<comment type="caution">
    <text evidence="24">The sequence shown here is derived from an EMBL/GenBank/DDBJ whole genome shotgun (WGS) entry which is preliminary data.</text>
</comment>
<dbReference type="InterPro" id="IPR055414">
    <property type="entry name" value="LRR_R13L4/SHOC2-like"/>
</dbReference>
<feature type="domain" description="Protein kinase" evidence="23">
    <location>
        <begin position="519"/>
        <end position="789"/>
    </location>
</feature>
<dbReference type="InterPro" id="IPR032675">
    <property type="entry name" value="LRR_dom_sf"/>
</dbReference>